<protein>
    <recommendedName>
        <fullName evidence="7">Tetraspanin</fullName>
    </recommendedName>
</protein>
<evidence type="ECO:0000313" key="9">
    <source>
        <dbReference type="Proteomes" id="UP000324832"/>
    </source>
</evidence>
<dbReference type="PIRSF" id="PIRSF002419">
    <property type="entry name" value="Tetraspanin"/>
    <property type="match status" value="1"/>
</dbReference>
<evidence type="ECO:0000313" key="8">
    <source>
        <dbReference type="EMBL" id="VVC88766.1"/>
    </source>
</evidence>
<keyword evidence="3 7" id="KW-0812">Transmembrane</keyword>
<comment type="similarity">
    <text evidence="2 7">Belongs to the tetraspanin (TM4SF) family.</text>
</comment>
<feature type="disulfide bond" evidence="6">
    <location>
        <begin position="138"/>
        <end position="156"/>
    </location>
</feature>
<feature type="transmembrane region" description="Helical" evidence="7">
    <location>
        <begin position="53"/>
        <end position="74"/>
    </location>
</feature>
<dbReference type="PROSITE" id="PS00421">
    <property type="entry name" value="TM4_1"/>
    <property type="match status" value="1"/>
</dbReference>
<evidence type="ECO:0000256" key="3">
    <source>
        <dbReference type="ARBA" id="ARBA00022692"/>
    </source>
</evidence>
<accession>A0A5E4PUI2</accession>
<dbReference type="Proteomes" id="UP000324832">
    <property type="component" value="Unassembled WGS sequence"/>
</dbReference>
<evidence type="ECO:0000256" key="5">
    <source>
        <dbReference type="ARBA" id="ARBA00023136"/>
    </source>
</evidence>
<keyword evidence="4 7" id="KW-1133">Transmembrane helix</keyword>
<feature type="transmembrane region" description="Helical" evidence="7">
    <location>
        <begin position="81"/>
        <end position="104"/>
    </location>
</feature>
<dbReference type="InterPro" id="IPR008952">
    <property type="entry name" value="Tetraspanin_EC2_sf"/>
</dbReference>
<dbReference type="Pfam" id="PF00335">
    <property type="entry name" value="Tetraspanin"/>
    <property type="match status" value="1"/>
</dbReference>
<dbReference type="PANTHER" id="PTHR19282">
    <property type="entry name" value="TETRASPANIN"/>
    <property type="match status" value="1"/>
</dbReference>
<evidence type="ECO:0000256" key="1">
    <source>
        <dbReference type="ARBA" id="ARBA00004141"/>
    </source>
</evidence>
<evidence type="ECO:0000256" key="7">
    <source>
        <dbReference type="RuleBase" id="RU361218"/>
    </source>
</evidence>
<evidence type="ECO:0000256" key="4">
    <source>
        <dbReference type="ARBA" id="ARBA00022989"/>
    </source>
</evidence>
<keyword evidence="9" id="KW-1185">Reference proteome</keyword>
<gene>
    <name evidence="8" type="ORF">LSINAPIS_LOCUS2050</name>
</gene>
<dbReference type="Gene3D" id="1.10.1450.10">
    <property type="entry name" value="Tetraspanin"/>
    <property type="match status" value="1"/>
</dbReference>
<proteinExistence type="inferred from homology"/>
<comment type="subcellular location">
    <subcellularLocation>
        <location evidence="1 7">Membrane</location>
        <topology evidence="1 7">Multi-pass membrane protein</topology>
    </subcellularLocation>
</comment>
<feature type="transmembrane region" description="Helical" evidence="7">
    <location>
        <begin position="12"/>
        <end position="33"/>
    </location>
</feature>
<keyword evidence="5 7" id="KW-0472">Membrane</keyword>
<sequence length="219" mass="23741">MGCGEFLVKYILFFANLFFALAGIALIGLGVAVQLQVSEVVNVIEGNFQVAPITAMVVGSIVFIIAFFGCCGAIRESNCMLVTYSLFMIILMLIKVTLAVLIFVNLSDYTEGISQWLTNAFNKDRTAFQEIERTFKCCGPQGAMSYLNVVLPETCCEGSPCTVLNAYPSCSSTVEDFFQTFGVAIGSVAIVVAALELVAVVFALCLANHARNEGRRSRY</sequence>
<dbReference type="PRINTS" id="PR00259">
    <property type="entry name" value="TMFOUR"/>
</dbReference>
<feature type="disulfide bond" evidence="6">
    <location>
        <begin position="137"/>
        <end position="170"/>
    </location>
</feature>
<name>A0A5E4PUI2_9NEOP</name>
<dbReference type="AlphaFoldDB" id="A0A5E4PUI2"/>
<keyword evidence="6" id="KW-1015">Disulfide bond</keyword>
<dbReference type="InterPro" id="IPR000301">
    <property type="entry name" value="Tetraspanin_animals"/>
</dbReference>
<dbReference type="InterPro" id="IPR018499">
    <property type="entry name" value="Tetraspanin/Peripherin"/>
</dbReference>
<organism evidence="8 9">
    <name type="scientific">Leptidea sinapis</name>
    <dbReference type="NCBI Taxonomy" id="189913"/>
    <lineage>
        <taxon>Eukaryota</taxon>
        <taxon>Metazoa</taxon>
        <taxon>Ecdysozoa</taxon>
        <taxon>Arthropoda</taxon>
        <taxon>Hexapoda</taxon>
        <taxon>Insecta</taxon>
        <taxon>Pterygota</taxon>
        <taxon>Neoptera</taxon>
        <taxon>Endopterygota</taxon>
        <taxon>Lepidoptera</taxon>
        <taxon>Glossata</taxon>
        <taxon>Ditrysia</taxon>
        <taxon>Papilionoidea</taxon>
        <taxon>Pieridae</taxon>
        <taxon>Dismorphiinae</taxon>
        <taxon>Leptidea</taxon>
    </lineage>
</organism>
<dbReference type="InterPro" id="IPR018503">
    <property type="entry name" value="Tetraspanin_CS"/>
</dbReference>
<dbReference type="EMBL" id="FZQP02000382">
    <property type="protein sequence ID" value="VVC88766.1"/>
    <property type="molecule type" value="Genomic_DNA"/>
</dbReference>
<dbReference type="PANTHER" id="PTHR19282:SF521">
    <property type="entry name" value="IP01817P-RELATED"/>
    <property type="match status" value="1"/>
</dbReference>
<feature type="transmembrane region" description="Helical" evidence="7">
    <location>
        <begin position="181"/>
        <end position="207"/>
    </location>
</feature>
<evidence type="ECO:0000256" key="6">
    <source>
        <dbReference type="PIRSR" id="PIRSR002419-1"/>
    </source>
</evidence>
<reference evidence="8 9" key="1">
    <citation type="submission" date="2017-07" db="EMBL/GenBank/DDBJ databases">
        <authorList>
            <person name="Talla V."/>
            <person name="Backstrom N."/>
        </authorList>
    </citation>
    <scope>NUCLEOTIDE SEQUENCE [LARGE SCALE GENOMIC DNA]</scope>
</reference>
<dbReference type="OrthoDB" id="71600at2759"/>
<evidence type="ECO:0000256" key="2">
    <source>
        <dbReference type="ARBA" id="ARBA00006840"/>
    </source>
</evidence>
<dbReference type="SUPFAM" id="SSF48652">
    <property type="entry name" value="Tetraspanin"/>
    <property type="match status" value="1"/>
</dbReference>
<dbReference type="GO" id="GO:0005886">
    <property type="term" value="C:plasma membrane"/>
    <property type="evidence" value="ECO:0007669"/>
    <property type="project" value="TreeGrafter"/>
</dbReference>